<evidence type="ECO:0000313" key="2">
    <source>
        <dbReference type="Proteomes" id="UP001342314"/>
    </source>
</evidence>
<name>A0AAV5GT12_9BASI</name>
<sequence>MRYTVSPEVATTASETQNWSADKVEREFHHFLYVFLRPALIVGVALFPRSKEIMLLLTKEFDLWAGSLLLATGETSQRFLWHLFHSTKPAIDEIDLDFIYDDAEACVYGHILTWGDFMPPAGVTVKEHRADNIGVRAGTTERASQRPIESLQTSTTIAQQAFKGVDMLARINNGVRCLIGSFAQLNLNQLNALGLSGEVWSNATELAITIGAHLASDAIRARLLERLNPPLARWKSLNRALGGKGSDPEGQMEQLEHCRSVAKEEFVREIRGEEHEGMACNIAQGLELPSGEGPSHLVLSPTKMARYVLVNDKGKIARTAYHFRLDTGIAEEIKSYAPAPPYTMAIRLLSAADWSFLITFKPLPPLVPVRLSFPADDALSDAAGSDLMKLATGDKVPKPGKKKK</sequence>
<reference evidence="1 2" key="1">
    <citation type="submission" date="2021-12" db="EMBL/GenBank/DDBJ databases">
        <title>High titer production of polyol ester of fatty acids by Rhodotorula paludigena BS15 towards product separation-free biomass refinery.</title>
        <authorList>
            <person name="Mano J."/>
            <person name="Ono H."/>
            <person name="Tanaka T."/>
            <person name="Naito K."/>
            <person name="Sushida H."/>
            <person name="Ike M."/>
            <person name="Tokuyasu K."/>
            <person name="Kitaoka M."/>
        </authorList>
    </citation>
    <scope>NUCLEOTIDE SEQUENCE [LARGE SCALE GENOMIC DNA]</scope>
    <source>
        <strain evidence="1 2">BS15</strain>
    </source>
</reference>
<comment type="caution">
    <text evidence="1">The sequence shown here is derived from an EMBL/GenBank/DDBJ whole genome shotgun (WGS) entry which is preliminary data.</text>
</comment>
<dbReference type="EMBL" id="BQKY01000012">
    <property type="protein sequence ID" value="GJN92651.1"/>
    <property type="molecule type" value="Genomic_DNA"/>
</dbReference>
<accession>A0AAV5GT12</accession>
<organism evidence="1 2">
    <name type="scientific">Rhodotorula paludigena</name>
    <dbReference type="NCBI Taxonomy" id="86838"/>
    <lineage>
        <taxon>Eukaryota</taxon>
        <taxon>Fungi</taxon>
        <taxon>Dikarya</taxon>
        <taxon>Basidiomycota</taxon>
        <taxon>Pucciniomycotina</taxon>
        <taxon>Microbotryomycetes</taxon>
        <taxon>Sporidiobolales</taxon>
        <taxon>Sporidiobolaceae</taxon>
        <taxon>Rhodotorula</taxon>
    </lineage>
</organism>
<protein>
    <submittedName>
        <fullName evidence="1">Uncharacterized protein</fullName>
    </submittedName>
</protein>
<keyword evidence="2" id="KW-1185">Reference proteome</keyword>
<dbReference type="Proteomes" id="UP001342314">
    <property type="component" value="Unassembled WGS sequence"/>
</dbReference>
<dbReference type="AlphaFoldDB" id="A0AAV5GT12"/>
<gene>
    <name evidence="1" type="ORF">Rhopal_005686-T1</name>
</gene>
<evidence type="ECO:0000313" key="1">
    <source>
        <dbReference type="EMBL" id="GJN92651.1"/>
    </source>
</evidence>
<proteinExistence type="predicted"/>